<evidence type="ECO:0000313" key="8">
    <source>
        <dbReference type="Proteomes" id="UP000182486"/>
    </source>
</evidence>
<evidence type="ECO:0000259" key="6">
    <source>
        <dbReference type="PROSITE" id="PS50850"/>
    </source>
</evidence>
<keyword evidence="4 5" id="KW-0472">Membrane</keyword>
<keyword evidence="3 5" id="KW-1133">Transmembrane helix</keyword>
<protein>
    <submittedName>
        <fullName evidence="7">MFS transporter</fullName>
    </submittedName>
</protein>
<feature type="transmembrane region" description="Helical" evidence="5">
    <location>
        <begin position="399"/>
        <end position="417"/>
    </location>
</feature>
<sequence length="421" mass="43497">MVARRPRRAAVTAYAGLADPPRVGGRWISLLSVANLGLWVGYYAPLQVLLPLQAEQVAGADKATALGVITGVGALVAVVAGPVAGALSDATTARTGRRHTWTVVGALISLVGLILLSGQHTLLGLTLCWCLAQAGLNLLQAGITAIVPDRTPVAQRGSVSGWVGLAQSSGVVLGVLLVTAVVSGMSAGYLLTGVVVVLAAVPFVLLTRDPPVAAELAPRFTVRSVLSGFRFAAGEAPDFAWAWATRFLVQLGNAMATLYLLYFLRDQIHHPDAEQGVLLLVLVYTAGILLTVVAGGVVSDRTGRRKPSVILSGYVMAAAALLLALWPTWPGAIVAAALLGLGFGVYLSVDQALITQVLPGARDRARDLGIINIANSAPQVLGPALAFPIVAYLGGYPALFLSVAAVTLLGSVLVTRIRSVP</sequence>
<evidence type="ECO:0000256" key="5">
    <source>
        <dbReference type="SAM" id="Phobius"/>
    </source>
</evidence>
<evidence type="ECO:0000256" key="4">
    <source>
        <dbReference type="ARBA" id="ARBA00023136"/>
    </source>
</evidence>
<evidence type="ECO:0000313" key="7">
    <source>
        <dbReference type="EMBL" id="OJF10208.1"/>
    </source>
</evidence>
<dbReference type="EMBL" id="MEIA01000490">
    <property type="protein sequence ID" value="OJF10208.1"/>
    <property type="molecule type" value="Genomic_DNA"/>
</dbReference>
<keyword evidence="8" id="KW-1185">Reference proteome</keyword>
<dbReference type="PANTHER" id="PTHR23528:SF1">
    <property type="entry name" value="MAJOR FACILITATOR SUPERFAMILY (MFS) PROFILE DOMAIN-CONTAINING PROTEIN"/>
    <property type="match status" value="1"/>
</dbReference>
<dbReference type="PANTHER" id="PTHR23528">
    <property type="match status" value="1"/>
</dbReference>
<comment type="caution">
    <text evidence="7">The sequence shown here is derived from an EMBL/GenBank/DDBJ whole genome shotgun (WGS) entry which is preliminary data.</text>
</comment>
<reference evidence="7 8" key="1">
    <citation type="submission" date="2016-09" db="EMBL/GenBank/DDBJ databases">
        <title>Couchioplanes caeruleus draft genome sequence.</title>
        <authorList>
            <person name="Sheehan J."/>
            <person name="Caffrey P."/>
        </authorList>
    </citation>
    <scope>NUCLEOTIDE SEQUENCE [LARGE SCALE GENOMIC DNA]</scope>
    <source>
        <strain evidence="7 8">DSM 43634</strain>
    </source>
</reference>
<accession>A0A1K0FBU2</accession>
<evidence type="ECO:0000256" key="2">
    <source>
        <dbReference type="ARBA" id="ARBA00022692"/>
    </source>
</evidence>
<dbReference type="PROSITE" id="PS50850">
    <property type="entry name" value="MFS"/>
    <property type="match status" value="1"/>
</dbReference>
<feature type="transmembrane region" description="Helical" evidence="5">
    <location>
        <begin position="309"/>
        <end position="326"/>
    </location>
</feature>
<feature type="transmembrane region" description="Helical" evidence="5">
    <location>
        <begin position="27"/>
        <end position="45"/>
    </location>
</feature>
<dbReference type="InterPro" id="IPR020846">
    <property type="entry name" value="MFS_dom"/>
</dbReference>
<dbReference type="GO" id="GO:0005886">
    <property type="term" value="C:plasma membrane"/>
    <property type="evidence" value="ECO:0007669"/>
    <property type="project" value="UniProtKB-SubCell"/>
</dbReference>
<feature type="transmembrane region" description="Helical" evidence="5">
    <location>
        <begin position="332"/>
        <end position="349"/>
    </location>
</feature>
<dbReference type="AlphaFoldDB" id="A0A1K0FBU2"/>
<feature type="transmembrane region" description="Helical" evidence="5">
    <location>
        <begin position="276"/>
        <end position="297"/>
    </location>
</feature>
<feature type="domain" description="Major facilitator superfamily (MFS) profile" evidence="6">
    <location>
        <begin position="238"/>
        <end position="421"/>
    </location>
</feature>
<dbReference type="SUPFAM" id="SSF103473">
    <property type="entry name" value="MFS general substrate transporter"/>
    <property type="match status" value="1"/>
</dbReference>
<proteinExistence type="predicted"/>
<dbReference type="InterPro" id="IPR011701">
    <property type="entry name" value="MFS"/>
</dbReference>
<dbReference type="Proteomes" id="UP000182486">
    <property type="component" value="Unassembled WGS sequence"/>
</dbReference>
<feature type="transmembrane region" description="Helical" evidence="5">
    <location>
        <begin position="187"/>
        <end position="206"/>
    </location>
</feature>
<dbReference type="GO" id="GO:0022857">
    <property type="term" value="F:transmembrane transporter activity"/>
    <property type="evidence" value="ECO:0007669"/>
    <property type="project" value="InterPro"/>
</dbReference>
<comment type="subcellular location">
    <subcellularLocation>
        <location evidence="1">Cell membrane</location>
        <topology evidence="1">Multi-pass membrane protein</topology>
    </subcellularLocation>
</comment>
<evidence type="ECO:0000256" key="3">
    <source>
        <dbReference type="ARBA" id="ARBA00022989"/>
    </source>
</evidence>
<feature type="transmembrane region" description="Helical" evidence="5">
    <location>
        <begin position="247"/>
        <end position="264"/>
    </location>
</feature>
<name>A0A1K0FBU2_9ACTN</name>
<feature type="transmembrane region" description="Helical" evidence="5">
    <location>
        <begin position="65"/>
        <end position="87"/>
    </location>
</feature>
<organism evidence="7 8">
    <name type="scientific">Couchioplanes caeruleus subsp. caeruleus</name>
    <dbReference type="NCBI Taxonomy" id="56427"/>
    <lineage>
        <taxon>Bacteria</taxon>
        <taxon>Bacillati</taxon>
        <taxon>Actinomycetota</taxon>
        <taxon>Actinomycetes</taxon>
        <taxon>Micromonosporales</taxon>
        <taxon>Micromonosporaceae</taxon>
        <taxon>Couchioplanes</taxon>
    </lineage>
</organism>
<dbReference type="Gene3D" id="1.20.1250.20">
    <property type="entry name" value="MFS general substrate transporter like domains"/>
    <property type="match status" value="2"/>
</dbReference>
<dbReference type="InterPro" id="IPR036259">
    <property type="entry name" value="MFS_trans_sf"/>
</dbReference>
<keyword evidence="2 5" id="KW-0812">Transmembrane</keyword>
<feature type="transmembrane region" description="Helical" evidence="5">
    <location>
        <begin position="99"/>
        <end position="116"/>
    </location>
</feature>
<gene>
    <name evidence="7" type="ORF">BG844_33280</name>
</gene>
<evidence type="ECO:0000256" key="1">
    <source>
        <dbReference type="ARBA" id="ARBA00004651"/>
    </source>
</evidence>
<feature type="transmembrane region" description="Helical" evidence="5">
    <location>
        <begin position="159"/>
        <end position="181"/>
    </location>
</feature>
<dbReference type="Pfam" id="PF07690">
    <property type="entry name" value="MFS_1"/>
    <property type="match status" value="1"/>
</dbReference>